<comment type="caution">
    <text evidence="9">The sequence shown here is derived from an EMBL/GenBank/DDBJ whole genome shotgun (WGS) entry which is preliminary data.</text>
</comment>
<dbReference type="SUPFAM" id="SSF103473">
    <property type="entry name" value="MFS general substrate transporter"/>
    <property type="match status" value="1"/>
</dbReference>
<dbReference type="AlphaFoldDB" id="A0A7X0PDV6"/>
<feature type="transmembrane region" description="Helical" evidence="7">
    <location>
        <begin position="375"/>
        <end position="397"/>
    </location>
</feature>
<evidence type="ECO:0000259" key="8">
    <source>
        <dbReference type="PROSITE" id="PS50850"/>
    </source>
</evidence>
<feature type="transmembrane region" description="Helical" evidence="7">
    <location>
        <begin position="346"/>
        <end position="363"/>
    </location>
</feature>
<feature type="transmembrane region" description="Helical" evidence="7">
    <location>
        <begin position="418"/>
        <end position="438"/>
    </location>
</feature>
<dbReference type="InterPro" id="IPR036259">
    <property type="entry name" value="MFS_trans_sf"/>
</dbReference>
<keyword evidence="3" id="KW-1003">Cell membrane</keyword>
<feature type="transmembrane region" description="Helical" evidence="7">
    <location>
        <begin position="282"/>
        <end position="305"/>
    </location>
</feature>
<dbReference type="Pfam" id="PF07690">
    <property type="entry name" value="MFS_1"/>
    <property type="match status" value="1"/>
</dbReference>
<dbReference type="PANTHER" id="PTHR42718">
    <property type="entry name" value="MAJOR FACILITATOR SUPERFAMILY MULTIDRUG TRANSPORTER MFSC"/>
    <property type="match status" value="1"/>
</dbReference>
<dbReference type="PANTHER" id="PTHR42718:SF46">
    <property type="entry name" value="BLR6921 PROTEIN"/>
    <property type="match status" value="1"/>
</dbReference>
<keyword evidence="2" id="KW-0813">Transport</keyword>
<evidence type="ECO:0000256" key="6">
    <source>
        <dbReference type="ARBA" id="ARBA00023136"/>
    </source>
</evidence>
<accession>A0A7X0PDV6</accession>
<gene>
    <name evidence="9" type="ORF">HNP48_002631</name>
</gene>
<keyword evidence="4 7" id="KW-0812">Transmembrane</keyword>
<dbReference type="GO" id="GO:0022857">
    <property type="term" value="F:transmembrane transporter activity"/>
    <property type="evidence" value="ECO:0007669"/>
    <property type="project" value="InterPro"/>
</dbReference>
<dbReference type="PROSITE" id="PS50850">
    <property type="entry name" value="MFS"/>
    <property type="match status" value="1"/>
</dbReference>
<feature type="transmembrane region" description="Helical" evidence="7">
    <location>
        <begin position="178"/>
        <end position="200"/>
    </location>
</feature>
<evidence type="ECO:0000256" key="1">
    <source>
        <dbReference type="ARBA" id="ARBA00004651"/>
    </source>
</evidence>
<feature type="transmembrane region" description="Helical" evidence="7">
    <location>
        <begin position="58"/>
        <end position="78"/>
    </location>
</feature>
<dbReference type="InterPro" id="IPR011701">
    <property type="entry name" value="MFS"/>
</dbReference>
<evidence type="ECO:0000313" key="10">
    <source>
        <dbReference type="Proteomes" id="UP000575083"/>
    </source>
</evidence>
<name>A0A7X0PDV6_9BURK</name>
<dbReference type="InterPro" id="IPR020846">
    <property type="entry name" value="MFS_dom"/>
</dbReference>
<evidence type="ECO:0000256" key="2">
    <source>
        <dbReference type="ARBA" id="ARBA00022448"/>
    </source>
</evidence>
<keyword evidence="10" id="KW-1185">Reference proteome</keyword>
<feature type="transmembrane region" description="Helical" evidence="7">
    <location>
        <begin position="21"/>
        <end position="46"/>
    </location>
</feature>
<evidence type="ECO:0000256" key="5">
    <source>
        <dbReference type="ARBA" id="ARBA00022989"/>
    </source>
</evidence>
<feature type="transmembrane region" description="Helical" evidence="7">
    <location>
        <begin position="317"/>
        <end position="334"/>
    </location>
</feature>
<feature type="transmembrane region" description="Helical" evidence="7">
    <location>
        <begin position="237"/>
        <end position="261"/>
    </location>
</feature>
<dbReference type="Proteomes" id="UP000575083">
    <property type="component" value="Unassembled WGS sequence"/>
</dbReference>
<organism evidence="9 10">
    <name type="scientific">Acidovorax soli</name>
    <dbReference type="NCBI Taxonomy" id="592050"/>
    <lineage>
        <taxon>Bacteria</taxon>
        <taxon>Pseudomonadati</taxon>
        <taxon>Pseudomonadota</taxon>
        <taxon>Betaproteobacteria</taxon>
        <taxon>Burkholderiales</taxon>
        <taxon>Comamonadaceae</taxon>
        <taxon>Acidovorax</taxon>
    </lineage>
</organism>
<proteinExistence type="predicted"/>
<keyword evidence="5 7" id="KW-1133">Transmembrane helix</keyword>
<dbReference type="Gene3D" id="1.20.1720.10">
    <property type="entry name" value="Multidrug resistance protein D"/>
    <property type="match status" value="1"/>
</dbReference>
<sequence>MSAVPLPVSPPAPLLRPHLPAWLIVTMACIASFMVVMDGSIVNVALPAIERDLQLSHAALQWVIDAYLLALGGCMLLAARAGDLYGRRPVLQAGLALFTLASLAAGLAASAPWLLAARAVQGVGAAVLATSSMALVMAATHHDKAARARALSLWAALNSAGFAFGVVIGGVLTDAAGWRWVMFVNVPVGLALMAGVAASLLPPAPRSTRPPLDLPGALVSTLASVALVYGITQSTELGWASPTVLGALAAAAVLWPLFVAIEARSASPLVRLSIFALPNLRVGNGLMLCLGATLTASVFLVSALLQHGAGYSARDTGLAMLPMGVALAAARLVFAGRLARNGAARLPLWGALVAAAGLAWLAAMPAEAHFLTQVLGPTLLVGGGLGLVILAATHAVTSGVPLQDAGLASGLANTARQLGGALGVAALATLAGAVAQGAGGAPQAAQLAGYHAALLAAAGLSLVCGLVSLALRQPD</sequence>
<evidence type="ECO:0000256" key="4">
    <source>
        <dbReference type="ARBA" id="ARBA00022692"/>
    </source>
</evidence>
<feature type="domain" description="Major facilitator superfamily (MFS) profile" evidence="8">
    <location>
        <begin position="24"/>
        <end position="475"/>
    </location>
</feature>
<evidence type="ECO:0000256" key="7">
    <source>
        <dbReference type="SAM" id="Phobius"/>
    </source>
</evidence>
<dbReference type="EMBL" id="JACHLK010000004">
    <property type="protein sequence ID" value="MBB6559959.1"/>
    <property type="molecule type" value="Genomic_DNA"/>
</dbReference>
<dbReference type="RefSeq" id="WP_184857468.1">
    <property type="nucleotide sequence ID" value="NZ_JACHLK010000004.1"/>
</dbReference>
<dbReference type="CDD" id="cd17321">
    <property type="entry name" value="MFS_MMR_MDR_like"/>
    <property type="match status" value="1"/>
</dbReference>
<feature type="transmembrane region" description="Helical" evidence="7">
    <location>
        <begin position="119"/>
        <end position="139"/>
    </location>
</feature>
<dbReference type="PRINTS" id="PR01036">
    <property type="entry name" value="TCRTETB"/>
</dbReference>
<dbReference type="Gene3D" id="1.20.1250.20">
    <property type="entry name" value="MFS general substrate transporter like domains"/>
    <property type="match status" value="1"/>
</dbReference>
<feature type="transmembrane region" description="Helical" evidence="7">
    <location>
        <begin position="450"/>
        <end position="471"/>
    </location>
</feature>
<comment type="subcellular location">
    <subcellularLocation>
        <location evidence="1">Cell membrane</location>
        <topology evidence="1">Multi-pass membrane protein</topology>
    </subcellularLocation>
</comment>
<feature type="transmembrane region" description="Helical" evidence="7">
    <location>
        <begin position="90"/>
        <end position="113"/>
    </location>
</feature>
<keyword evidence="6 7" id="KW-0472">Membrane</keyword>
<protein>
    <submittedName>
        <fullName evidence="9">EmrB/QacA subfamily drug resistance transporter</fullName>
    </submittedName>
</protein>
<dbReference type="GO" id="GO:0005886">
    <property type="term" value="C:plasma membrane"/>
    <property type="evidence" value="ECO:0007669"/>
    <property type="project" value="UniProtKB-SubCell"/>
</dbReference>
<evidence type="ECO:0000256" key="3">
    <source>
        <dbReference type="ARBA" id="ARBA00022475"/>
    </source>
</evidence>
<reference evidence="9 10" key="1">
    <citation type="submission" date="2020-08" db="EMBL/GenBank/DDBJ databases">
        <title>Functional genomics of gut bacteria from endangered species of beetles.</title>
        <authorList>
            <person name="Carlos-Shanley C."/>
        </authorList>
    </citation>
    <scope>NUCLEOTIDE SEQUENCE [LARGE SCALE GENOMIC DNA]</scope>
    <source>
        <strain evidence="9 10">S00198</strain>
    </source>
</reference>
<evidence type="ECO:0000313" key="9">
    <source>
        <dbReference type="EMBL" id="MBB6559959.1"/>
    </source>
</evidence>
<feature type="transmembrane region" description="Helical" evidence="7">
    <location>
        <begin position="151"/>
        <end position="172"/>
    </location>
</feature>